<accession>A0ACC3BSG4</accession>
<proteinExistence type="predicted"/>
<keyword evidence="2" id="KW-1185">Reference proteome</keyword>
<reference evidence="1" key="1">
    <citation type="submission" date="2019-11" db="EMBL/GenBank/DDBJ databases">
        <title>Nori genome reveals adaptations in red seaweeds to the harsh intertidal environment.</title>
        <authorList>
            <person name="Wang D."/>
            <person name="Mao Y."/>
        </authorList>
    </citation>
    <scope>NUCLEOTIDE SEQUENCE</scope>
    <source>
        <tissue evidence="1">Gametophyte</tissue>
    </source>
</reference>
<evidence type="ECO:0000313" key="1">
    <source>
        <dbReference type="EMBL" id="KAK1860442.1"/>
    </source>
</evidence>
<dbReference type="EMBL" id="CM020618">
    <property type="protein sequence ID" value="KAK1860442.1"/>
    <property type="molecule type" value="Genomic_DNA"/>
</dbReference>
<gene>
    <name evidence="1" type="ORF">I4F81_003031</name>
</gene>
<organism evidence="1 2">
    <name type="scientific">Pyropia yezoensis</name>
    <name type="common">Susabi-nori</name>
    <name type="synonym">Porphyra yezoensis</name>
    <dbReference type="NCBI Taxonomy" id="2788"/>
    <lineage>
        <taxon>Eukaryota</taxon>
        <taxon>Rhodophyta</taxon>
        <taxon>Bangiophyceae</taxon>
        <taxon>Bangiales</taxon>
        <taxon>Bangiaceae</taxon>
        <taxon>Pyropia</taxon>
    </lineage>
</organism>
<name>A0ACC3BSG4_PYRYE</name>
<evidence type="ECO:0000313" key="2">
    <source>
        <dbReference type="Proteomes" id="UP000798662"/>
    </source>
</evidence>
<dbReference type="Proteomes" id="UP000798662">
    <property type="component" value="Chromosome 1"/>
</dbReference>
<comment type="caution">
    <text evidence="1">The sequence shown here is derived from an EMBL/GenBank/DDBJ whole genome shotgun (WGS) entry which is preliminary data.</text>
</comment>
<protein>
    <submittedName>
        <fullName evidence="1">Uncharacterized protein</fullName>
    </submittedName>
</protein>
<sequence length="226" mass="23365">MLPAYNAVVKAHCHRGGDVDAVALAQTTLSRLTAAGVAPDVVTYNSLFDVAATADGGLAAAAGLAVAVKLVREATPAAGVVPDWCSYNGLIKACARAGVGNVRAWGAAAAVGDATCAFHYFRLAERMRLVAIRVARGGDPVSPDQPFAPLFRAHPTAHPLRDGERLVGKVVAASRGRSRGARFLLADFGLQTQVPFAVRELPPRGGAVGPSLTLSLMSLENAFGEL</sequence>